<feature type="repeat" description="WD" evidence="3">
    <location>
        <begin position="1853"/>
        <end position="1894"/>
    </location>
</feature>
<evidence type="ECO:0000313" key="7">
    <source>
        <dbReference type="EMBL" id="SCE92728.1"/>
    </source>
</evidence>
<keyword evidence="8" id="KW-1185">Reference proteome</keyword>
<evidence type="ECO:0000256" key="2">
    <source>
        <dbReference type="ARBA" id="ARBA00022737"/>
    </source>
</evidence>
<dbReference type="InterPro" id="IPR015943">
    <property type="entry name" value="WD40/YVTN_repeat-like_dom_sf"/>
</dbReference>
<feature type="repeat" description="WD" evidence="3">
    <location>
        <begin position="1811"/>
        <end position="1843"/>
    </location>
</feature>
<dbReference type="Pfam" id="PF05729">
    <property type="entry name" value="NACHT"/>
    <property type="match status" value="1"/>
</dbReference>
<dbReference type="InterPro" id="IPR007111">
    <property type="entry name" value="NACHT_NTPase"/>
</dbReference>
<feature type="repeat" description="WD" evidence="3">
    <location>
        <begin position="1559"/>
        <end position="1600"/>
    </location>
</feature>
<evidence type="ECO:0000256" key="3">
    <source>
        <dbReference type="PROSITE-ProRule" id="PRU00221"/>
    </source>
</evidence>
<dbReference type="InterPro" id="IPR036322">
    <property type="entry name" value="WD40_repeat_dom_sf"/>
</dbReference>
<proteinExistence type="predicted"/>
<dbReference type="PROSITE" id="PS50837">
    <property type="entry name" value="NACHT"/>
    <property type="match status" value="1"/>
</dbReference>
<sequence>MPVRAEEPGAIAIRAAEGVDLLTVGGHNDHVVVGAHPTRSDRPIDFFISYSPADERWATWLAWEFEAAGYRTLLQAWDFVAGTNFIDFMDRGVREAEVVVAVLSERYLHSTYGKLEWQAALRADPDGAGNKLVTVRVEDCPIDGLLATITYVDLVGVDDPAQARNRVLDRIREALDGRAKPMRQPAFPHHPADPHGVLAAPAAGAPAPRRARRTPINPPPFPPAAAAPPAARDTVTVLQVAGPRFGRGVITPGAPVTPGEVQEHLMGDLTLLMNDGVPRPDLLVVAGNLTESGSPREFSDALSFLTGLRVLLGLEPHRLVVVPGPRDVTMAACRAYFATCEADDVDPQPPYWPKWRHYARLFDDLYQGLDDRIFDSEQPWTLFPVPDLRVVVAGLNSTIAITHREEDRYGFLGEAQSSWFAQRLRHYQQSGWLRLGAMAHAPGPRSPYADEVPPDPVSLRDRGSVNRLVGPMLNLLLADAAPSARVDPVVPLAAAPRDGRAQVLRLGADGMTRWVLGRDDRRDGGAVTAVSWPHAEATFGASGPAQVPDPRRPAAVEGATQGAAAAAAPVAPVQRLLDRLAEVCEARYDRVVVRHVGTDPPHLYISYRSDGVVRQQRVGAHVGTPTAADVDVFARRVHATDPDIASELVYDGDRVPRGLAEEAQRRGVRVLHLTEFQGLLDLREYVAAQTARLQADRLYPPGQYVPQRFRHLVGADQRVRDDVVDELLETVYAPDGRFVLVLGDFGRGKTFALREVARRLPTAAPDLIPILVELRALDKAHSVDGLVAAHLANHGEQVIDLKAFRYMLRQGRIVLLFDGFDELVARVTYDRAADHLETLLQAAEGNAKIVVSSRTQHFKTNSQVLTALGERVGLLPHRRVLAVEDFNPGQIEAFLRNRYGGDEQAARERMDLLAGVKDLLGLSRNPRMLGFIANLDEGRLAAVAGAGGTFSAAALYREILESWLDFEERRTQGIPGAPVSLRRPELWQAVSRLAFQMWESGEAYLRLAELAESTGQLAGRADSRLSGPQAAHAVGAGSLLVRTDDGLFGFIHTSVMEWLVAERVAEQINRGEEPAALAVRSLSALAVEFLGDLADPARCTAWTARVLGDESAGETLRANALRLSARLRLPDRADLRGAVLRGEDLSHRELAGADLTGADLTDARLVATNLSEARLEHARLRGARLDQARLAGADLRDAEMAGARLFRTDLRGARVAGSSWHRTALIDVSADAALLRAPELRGAVVAPGRPVAPGLAPPAVGVGYGFEVGRLPVPVAYSPDGAVLAVGSDDGGVLLCDTATGLPVRTLAGHRSRVYAVRYDAASHQLVTGSADLTVRLWDADHGDVRHVIEDVFTGWVWPLLTDGRRSRLVVGDAAGVVRLYDVRGARLRHEWPGHVAPIWGTSFSPDGRRVVVADSAGTVRGWDIPTGRLAFEVREPEVVYRVVHSPDGRLLAAVGQHGRIWIRRATDGELLRAPRGHEADVYALDIHPDGTLMATGDTHGALRLWEIETGRPVRVLGRQRGAIYSVRFNGDGSLLATAASDGAIQLWDTDDGQVRHELTRHRGSVWPVAWRPDQNQVATSSNDGTTRLWDVRTGQLQHTLRGHGRRVTALSFRDDGGVLAACGNDGVIRLWEPRTGRLLRQLASPADRLLSVVFCPEEPLVATPSGDGGVHLWNTDTGADERELNVDTDHVWAVAFSPDGDALATANDDDTVRLWYRRTGRHFATLTPHRGRVRTVAFSPDGETIATGCDDQTVRLWDAATATCRLTLEHHTDRVYSVGFNSEGTLLASAGNDGTAVVWDAVTGERRLVLTEHDGRLWSCAFSPDGNLLATAGDDLVIRLWDPVTGRLHGTLAAHTRRVWSVHFSPDSSLLASAGDDGTVRLWDVADPEHAQMRTTLIGLPDGWAAVSPDGRYKLDGDPGGQFWHVIGTCRFEVGELDPYLTQVRRLPVDAPF</sequence>
<dbReference type="SUPFAM" id="SSF50978">
    <property type="entry name" value="WD40 repeat-like"/>
    <property type="match status" value="3"/>
</dbReference>
<feature type="repeat" description="WD" evidence="3">
    <location>
        <begin position="1685"/>
        <end position="1726"/>
    </location>
</feature>
<dbReference type="PANTHER" id="PTHR19848:SF8">
    <property type="entry name" value="F-BOX AND WD REPEAT DOMAIN CONTAINING 7"/>
    <property type="match status" value="1"/>
</dbReference>
<feature type="repeat" description="WD" evidence="3">
    <location>
        <begin position="1601"/>
        <end position="1642"/>
    </location>
</feature>
<reference evidence="8" key="1">
    <citation type="submission" date="2016-06" db="EMBL/GenBank/DDBJ databases">
        <authorList>
            <person name="Varghese N."/>
        </authorList>
    </citation>
    <scope>NUCLEOTIDE SEQUENCE [LARGE SCALE GENOMIC DNA]</scope>
    <source>
        <strain evidence="8">DSM 45555</strain>
    </source>
</reference>
<dbReference type="Pfam" id="PF22739">
    <property type="entry name" value="NA-iREase3"/>
    <property type="match status" value="1"/>
</dbReference>
<feature type="repeat" description="WD" evidence="3">
    <location>
        <begin position="1475"/>
        <end position="1516"/>
    </location>
</feature>
<keyword evidence="1 3" id="KW-0853">WD repeat</keyword>
<evidence type="ECO:0000259" key="5">
    <source>
        <dbReference type="PROSITE" id="PS50104"/>
    </source>
</evidence>
<accession>A0A1C4W962</accession>
<dbReference type="Proteomes" id="UP000198551">
    <property type="component" value="Unassembled WGS sequence"/>
</dbReference>
<dbReference type="SUPFAM" id="SSF52200">
    <property type="entry name" value="Toll/Interleukin receptor TIR domain"/>
    <property type="match status" value="1"/>
</dbReference>
<feature type="region of interest" description="Disordered" evidence="4">
    <location>
        <begin position="181"/>
        <end position="215"/>
    </location>
</feature>
<keyword evidence="2" id="KW-0677">Repeat</keyword>
<feature type="repeat" description="WD" evidence="3">
    <location>
        <begin position="1392"/>
        <end position="1433"/>
    </location>
</feature>
<dbReference type="CDD" id="cd00200">
    <property type="entry name" value="WD40"/>
    <property type="match status" value="2"/>
</dbReference>
<dbReference type="Gene3D" id="3.40.50.10140">
    <property type="entry name" value="Toll/interleukin-1 receptor homology (TIR) domain"/>
    <property type="match status" value="1"/>
</dbReference>
<dbReference type="Pfam" id="PF00400">
    <property type="entry name" value="WD40"/>
    <property type="match status" value="11"/>
</dbReference>
<dbReference type="PROSITE" id="PS00678">
    <property type="entry name" value="WD_REPEATS_1"/>
    <property type="match status" value="3"/>
</dbReference>
<feature type="repeat" description="WD" evidence="3">
    <location>
        <begin position="1643"/>
        <end position="1684"/>
    </location>
</feature>
<dbReference type="GO" id="GO:0007165">
    <property type="term" value="P:signal transduction"/>
    <property type="evidence" value="ECO:0007669"/>
    <property type="project" value="InterPro"/>
</dbReference>
<dbReference type="PROSITE" id="PS50082">
    <property type="entry name" value="WD_REPEATS_2"/>
    <property type="match status" value="12"/>
</dbReference>
<dbReference type="InterPro" id="IPR001680">
    <property type="entry name" value="WD40_rpt"/>
</dbReference>
<dbReference type="PROSITE" id="PS50104">
    <property type="entry name" value="TIR"/>
    <property type="match status" value="1"/>
</dbReference>
<dbReference type="InterPro" id="IPR035897">
    <property type="entry name" value="Toll_tir_struct_dom_sf"/>
</dbReference>
<dbReference type="SMART" id="SM00320">
    <property type="entry name" value="WD40"/>
    <property type="match status" value="15"/>
</dbReference>
<dbReference type="SUPFAM" id="SSF141571">
    <property type="entry name" value="Pentapeptide repeat-like"/>
    <property type="match status" value="1"/>
</dbReference>
<dbReference type="InterPro" id="IPR020472">
    <property type="entry name" value="WD40_PAC1"/>
</dbReference>
<feature type="domain" description="TIR" evidence="5">
    <location>
        <begin position="42"/>
        <end position="175"/>
    </location>
</feature>
<feature type="domain" description="NACHT" evidence="6">
    <location>
        <begin position="737"/>
        <end position="855"/>
    </location>
</feature>
<dbReference type="InterPro" id="IPR001646">
    <property type="entry name" value="5peptide_repeat"/>
</dbReference>
<dbReference type="InterPro" id="IPR000157">
    <property type="entry name" value="TIR_dom"/>
</dbReference>
<dbReference type="Pfam" id="PF13676">
    <property type="entry name" value="TIR_2"/>
    <property type="match status" value="1"/>
</dbReference>
<dbReference type="InterPro" id="IPR019775">
    <property type="entry name" value="WD40_repeat_CS"/>
</dbReference>
<dbReference type="Gene3D" id="2.160.20.80">
    <property type="entry name" value="E3 ubiquitin-protein ligase SopA"/>
    <property type="match status" value="1"/>
</dbReference>
<dbReference type="Gene3D" id="3.40.50.300">
    <property type="entry name" value="P-loop containing nucleotide triphosphate hydrolases"/>
    <property type="match status" value="1"/>
</dbReference>
<dbReference type="PROSITE" id="PS50294">
    <property type="entry name" value="WD_REPEATS_REGION"/>
    <property type="match status" value="10"/>
</dbReference>
<dbReference type="EMBL" id="FMCV01000004">
    <property type="protein sequence ID" value="SCE92728.1"/>
    <property type="molecule type" value="Genomic_DNA"/>
</dbReference>
<organism evidence="7 8">
    <name type="scientific">Micromonospora marina</name>
    <dbReference type="NCBI Taxonomy" id="307120"/>
    <lineage>
        <taxon>Bacteria</taxon>
        <taxon>Bacillati</taxon>
        <taxon>Actinomycetota</taxon>
        <taxon>Actinomycetes</taxon>
        <taxon>Micromonosporales</taxon>
        <taxon>Micromonosporaceae</taxon>
        <taxon>Micromonospora</taxon>
    </lineage>
</organism>
<dbReference type="InterPro" id="IPR027417">
    <property type="entry name" value="P-loop_NTPase"/>
</dbReference>
<evidence type="ECO:0000313" key="8">
    <source>
        <dbReference type="Proteomes" id="UP000198551"/>
    </source>
</evidence>
<dbReference type="PANTHER" id="PTHR19848">
    <property type="entry name" value="WD40 REPEAT PROTEIN"/>
    <property type="match status" value="1"/>
</dbReference>
<dbReference type="Pfam" id="PF00805">
    <property type="entry name" value="Pentapeptide"/>
    <property type="match status" value="2"/>
</dbReference>
<dbReference type="PRINTS" id="PR00320">
    <property type="entry name" value="GPROTEINBRPT"/>
</dbReference>
<feature type="repeat" description="WD" evidence="3">
    <location>
        <begin position="1769"/>
        <end position="1810"/>
    </location>
</feature>
<feature type="repeat" description="WD" evidence="3">
    <location>
        <begin position="1727"/>
        <end position="1768"/>
    </location>
</feature>
<dbReference type="SUPFAM" id="SSF52540">
    <property type="entry name" value="P-loop containing nucleoside triphosphate hydrolases"/>
    <property type="match status" value="1"/>
</dbReference>
<dbReference type="Gene3D" id="2.130.10.10">
    <property type="entry name" value="YVTN repeat-like/Quinoprotein amine dehydrogenase"/>
    <property type="match status" value="5"/>
</dbReference>
<dbReference type="InterPro" id="IPR029052">
    <property type="entry name" value="Metallo-depent_PP-like"/>
</dbReference>
<evidence type="ECO:0000259" key="6">
    <source>
        <dbReference type="PROSITE" id="PS50837"/>
    </source>
</evidence>
<dbReference type="SMART" id="SM00255">
    <property type="entry name" value="TIR"/>
    <property type="match status" value="1"/>
</dbReference>
<feature type="compositionally biased region" description="Low complexity" evidence="4">
    <location>
        <begin position="199"/>
        <end position="208"/>
    </location>
</feature>
<gene>
    <name evidence="7" type="ORF">GA0070215_104322</name>
</gene>
<feature type="repeat" description="WD" evidence="3">
    <location>
        <begin position="1517"/>
        <end position="1558"/>
    </location>
</feature>
<evidence type="ECO:0000256" key="1">
    <source>
        <dbReference type="ARBA" id="ARBA00022574"/>
    </source>
</evidence>
<feature type="repeat" description="WD" evidence="3">
    <location>
        <begin position="1307"/>
        <end position="1348"/>
    </location>
</feature>
<name>A0A1C4W962_9ACTN</name>
<dbReference type="InterPro" id="IPR054571">
    <property type="entry name" value="NA-iREase3_dom"/>
</dbReference>
<protein>
    <submittedName>
        <fullName evidence="7">WD-40 repeat-containing protein</fullName>
    </submittedName>
</protein>
<evidence type="ECO:0000256" key="4">
    <source>
        <dbReference type="SAM" id="MobiDB-lite"/>
    </source>
</evidence>
<dbReference type="SUPFAM" id="SSF56300">
    <property type="entry name" value="Metallo-dependent phosphatases"/>
    <property type="match status" value="1"/>
</dbReference>